<name>A0A132BU51_9RHOB</name>
<organism evidence="2 3">
    <name type="scientific">Tritonibacter horizontis</name>
    <dbReference type="NCBI Taxonomy" id="1768241"/>
    <lineage>
        <taxon>Bacteria</taxon>
        <taxon>Pseudomonadati</taxon>
        <taxon>Pseudomonadota</taxon>
        <taxon>Alphaproteobacteria</taxon>
        <taxon>Rhodobacterales</taxon>
        <taxon>Paracoccaceae</taxon>
        <taxon>Tritonibacter</taxon>
    </lineage>
</organism>
<feature type="domain" description="GmrSD restriction endonucleases N-terminal" evidence="1">
    <location>
        <begin position="25"/>
        <end position="171"/>
    </location>
</feature>
<evidence type="ECO:0000313" key="2">
    <source>
        <dbReference type="EMBL" id="KUP91814.1"/>
    </source>
</evidence>
<dbReference type="AlphaFoldDB" id="A0A132BU51"/>
<evidence type="ECO:0000259" key="1">
    <source>
        <dbReference type="Pfam" id="PF03235"/>
    </source>
</evidence>
<evidence type="ECO:0000313" key="3">
    <source>
        <dbReference type="Proteomes" id="UP000068382"/>
    </source>
</evidence>
<gene>
    <name evidence="2" type="ORF">TRIHO_33450</name>
</gene>
<dbReference type="EMBL" id="LPUY01000087">
    <property type="protein sequence ID" value="KUP91814.1"/>
    <property type="molecule type" value="Genomic_DNA"/>
</dbReference>
<dbReference type="Pfam" id="PF03235">
    <property type="entry name" value="GmrSD_N"/>
    <property type="match status" value="1"/>
</dbReference>
<reference evidence="2 3" key="1">
    <citation type="submission" date="2015-12" db="EMBL/GenBank/DDBJ databases">
        <title>Genome sequence of the marine Rhodobacteraceae strain O3.65, Candidatus Tritonibacter horizontis.</title>
        <authorList>
            <person name="Poehlein A."/>
            <person name="Giebel H.A."/>
            <person name="Voget S."/>
            <person name="Brinkhoff T."/>
        </authorList>
    </citation>
    <scope>NUCLEOTIDE SEQUENCE [LARGE SCALE GENOMIC DNA]</scope>
    <source>
        <strain evidence="2 3">O3.65</strain>
    </source>
</reference>
<dbReference type="InterPro" id="IPR004919">
    <property type="entry name" value="GmrSD_N"/>
</dbReference>
<accession>A0A132BU51</accession>
<keyword evidence="3" id="KW-1185">Reference proteome</keyword>
<dbReference type="PANTHER" id="PTHR39639:SF1">
    <property type="entry name" value="DUF262 DOMAIN-CONTAINING PROTEIN"/>
    <property type="match status" value="1"/>
</dbReference>
<dbReference type="RefSeq" id="WP_082705177.1">
    <property type="nucleotide sequence ID" value="NZ_LPUY01000087.1"/>
</dbReference>
<comment type="caution">
    <text evidence="2">The sequence shown here is derived from an EMBL/GenBank/DDBJ whole genome shotgun (WGS) entry which is preliminary data.</text>
</comment>
<proteinExistence type="predicted"/>
<protein>
    <recommendedName>
        <fullName evidence="1">GmrSD restriction endonucleases N-terminal domain-containing protein</fullName>
    </recommendedName>
</protein>
<dbReference type="PANTHER" id="PTHR39639">
    <property type="entry name" value="CHROMOSOME 16, WHOLE GENOME SHOTGUN SEQUENCE"/>
    <property type="match status" value="1"/>
</dbReference>
<dbReference type="OrthoDB" id="9787127at2"/>
<dbReference type="Proteomes" id="UP000068382">
    <property type="component" value="Unassembled WGS sequence"/>
</dbReference>
<sequence>MKNFKISPHSPKTLIWWYGRKDEIDFDPPYQRRGRLWSDRDKAYLIDSIINGFDVPKLYLADFQYGQSELNKAKLPYAIIDGKQRLEAVFDFFENNLVLNEDFKFRKDLTLKLGGLSLKDLRRSHPRVASEFENESLDIMSVVAEEEAVINDIFVRLNKSKPLTGAEVRNAVDGPVADLIRVLTSHEFFVENIRFSVKRAADLNAAAKLLLFEYQQMPTATKKSDLDAFAKQDIDREKLELAGRRALDTLSSMSQVFIPHDPLLSSAGIIPVFYWFIRNIGMNELASIRPFLIYFEEERKKNRDNQKVAGAEALQRNLARFDTLNRSTNDLQSHIGRVQIMEDSYKDWLKI</sequence>